<dbReference type="EMBL" id="CYZV01000016">
    <property type="protein sequence ID" value="CUO19146.1"/>
    <property type="molecule type" value="Genomic_DNA"/>
</dbReference>
<dbReference type="GO" id="GO:0009228">
    <property type="term" value="P:thiamine biosynthetic process"/>
    <property type="evidence" value="ECO:0007669"/>
    <property type="project" value="UniProtKB-KW"/>
</dbReference>
<comment type="catalytic activity">
    <reaction evidence="1">
        <text>5-(2-hydroxyethyl)-4-methylthiazole + ATP = 4-methyl-5-(2-phosphooxyethyl)-thiazole + ADP + H(+)</text>
        <dbReference type="Rhea" id="RHEA:24212"/>
        <dbReference type="ChEBI" id="CHEBI:15378"/>
        <dbReference type="ChEBI" id="CHEBI:17957"/>
        <dbReference type="ChEBI" id="CHEBI:30616"/>
        <dbReference type="ChEBI" id="CHEBI:58296"/>
        <dbReference type="ChEBI" id="CHEBI:456216"/>
        <dbReference type="EC" id="2.7.1.50"/>
    </reaction>
</comment>
<accession>A0A174D5I4</accession>
<evidence type="ECO:0000256" key="7">
    <source>
        <dbReference type="ARBA" id="ARBA00022741"/>
    </source>
</evidence>
<keyword evidence="11" id="KW-0784">Thiamine biosynthesis</keyword>
<evidence type="ECO:0000256" key="8">
    <source>
        <dbReference type="ARBA" id="ARBA00022777"/>
    </source>
</evidence>
<evidence type="ECO:0000256" key="2">
    <source>
        <dbReference type="ARBA" id="ARBA00001946"/>
    </source>
</evidence>
<dbReference type="Gene3D" id="3.40.1190.20">
    <property type="match status" value="1"/>
</dbReference>
<evidence type="ECO:0000256" key="11">
    <source>
        <dbReference type="ARBA" id="ARBA00022977"/>
    </source>
</evidence>
<keyword evidence="8 12" id="KW-0418">Kinase</keyword>
<dbReference type="Pfam" id="PF02110">
    <property type="entry name" value="HK"/>
    <property type="match status" value="1"/>
</dbReference>
<name>A0A174D5I4_9CLOT</name>
<protein>
    <recommendedName>
        <fullName evidence="4">hydroxyethylthiazole kinase</fullName>
        <ecNumber evidence="4">2.7.1.50</ecNumber>
    </recommendedName>
</protein>
<keyword evidence="9" id="KW-0067">ATP-binding</keyword>
<evidence type="ECO:0000256" key="5">
    <source>
        <dbReference type="ARBA" id="ARBA00022679"/>
    </source>
</evidence>
<evidence type="ECO:0000256" key="6">
    <source>
        <dbReference type="ARBA" id="ARBA00022723"/>
    </source>
</evidence>
<dbReference type="GO" id="GO:0005524">
    <property type="term" value="F:ATP binding"/>
    <property type="evidence" value="ECO:0007669"/>
    <property type="project" value="UniProtKB-KW"/>
</dbReference>
<dbReference type="RefSeq" id="WP_055276306.1">
    <property type="nucleotide sequence ID" value="NZ_CYZV01000016.1"/>
</dbReference>
<dbReference type="GO" id="GO:0009229">
    <property type="term" value="P:thiamine diphosphate biosynthetic process"/>
    <property type="evidence" value="ECO:0007669"/>
    <property type="project" value="UniProtKB-UniPathway"/>
</dbReference>
<evidence type="ECO:0000256" key="4">
    <source>
        <dbReference type="ARBA" id="ARBA00012129"/>
    </source>
</evidence>
<comment type="pathway">
    <text evidence="3">Cofactor biosynthesis; thiamine diphosphate biosynthesis; 4-methyl-5-(2-phosphoethyl)-thiazole from 5-(2-hydroxyethyl)-4-methylthiazole: step 1/1.</text>
</comment>
<dbReference type="OrthoDB" id="9778146at2"/>
<dbReference type="UniPathway" id="UPA00060">
    <property type="reaction ID" value="UER00139"/>
</dbReference>
<evidence type="ECO:0000256" key="3">
    <source>
        <dbReference type="ARBA" id="ARBA00004868"/>
    </source>
</evidence>
<evidence type="ECO:0000256" key="1">
    <source>
        <dbReference type="ARBA" id="ARBA00001771"/>
    </source>
</evidence>
<keyword evidence="6" id="KW-0479">Metal-binding</keyword>
<gene>
    <name evidence="12" type="ORF">ERS852470_01675</name>
</gene>
<dbReference type="AlphaFoldDB" id="A0A174D5I4"/>
<evidence type="ECO:0000313" key="13">
    <source>
        <dbReference type="Proteomes" id="UP000095558"/>
    </source>
</evidence>
<evidence type="ECO:0000256" key="10">
    <source>
        <dbReference type="ARBA" id="ARBA00022842"/>
    </source>
</evidence>
<dbReference type="InterPro" id="IPR000417">
    <property type="entry name" value="Hyethyz_kinase"/>
</dbReference>
<keyword evidence="5" id="KW-0808">Transferase</keyword>
<evidence type="ECO:0000313" key="12">
    <source>
        <dbReference type="EMBL" id="CUO19146.1"/>
    </source>
</evidence>
<comment type="cofactor">
    <cofactor evidence="2">
        <name>Mg(2+)</name>
        <dbReference type="ChEBI" id="CHEBI:18420"/>
    </cofactor>
</comment>
<dbReference type="EC" id="2.7.1.50" evidence="4"/>
<dbReference type="GO" id="GO:0000287">
    <property type="term" value="F:magnesium ion binding"/>
    <property type="evidence" value="ECO:0007669"/>
    <property type="project" value="InterPro"/>
</dbReference>
<keyword evidence="7" id="KW-0547">Nucleotide-binding</keyword>
<dbReference type="Proteomes" id="UP000095558">
    <property type="component" value="Unassembled WGS sequence"/>
</dbReference>
<sequence length="272" mass="31705">MRLSGESINYVLDLQKKKLPRVYCCSSIERLKDLSRGIIYYNGKVKSKLDESNDDSSLVNTLLIFLDEIKDENIMDIEKQLISMNKKEVVLLEAKGIDSIIHKRNLAFSLINRYNINVIKGTKEEINTLIALQNKEENINFNYRGFAKRNNCVLIIEGEKYYITDGYNEFYIKNKNKYFTDEEFIDNVYTGMIASSIGICNNKSEIVQAILISTLSFYIAQKNSMGMIKKQLDNSNYENNIKLINEYLLEEISKIDAKKIKEYGDIEYYFKR</sequence>
<proteinExistence type="predicted"/>
<dbReference type="InterPro" id="IPR029056">
    <property type="entry name" value="Ribokinase-like"/>
</dbReference>
<keyword evidence="10" id="KW-0460">Magnesium</keyword>
<evidence type="ECO:0000256" key="9">
    <source>
        <dbReference type="ARBA" id="ARBA00022840"/>
    </source>
</evidence>
<dbReference type="GO" id="GO:0004417">
    <property type="term" value="F:hydroxyethylthiazole kinase activity"/>
    <property type="evidence" value="ECO:0007669"/>
    <property type="project" value="UniProtKB-EC"/>
</dbReference>
<reference evidence="12 13" key="1">
    <citation type="submission" date="2015-09" db="EMBL/GenBank/DDBJ databases">
        <authorList>
            <consortium name="Pathogen Informatics"/>
        </authorList>
    </citation>
    <scope>NUCLEOTIDE SEQUENCE [LARGE SCALE GENOMIC DNA]</scope>
    <source>
        <strain evidence="12 13">2789STDY5834855</strain>
    </source>
</reference>
<organism evidence="12 13">
    <name type="scientific">Clostridium disporicum</name>
    <dbReference type="NCBI Taxonomy" id="84024"/>
    <lineage>
        <taxon>Bacteria</taxon>
        <taxon>Bacillati</taxon>
        <taxon>Bacillota</taxon>
        <taxon>Clostridia</taxon>
        <taxon>Eubacteriales</taxon>
        <taxon>Clostridiaceae</taxon>
        <taxon>Clostridium</taxon>
    </lineage>
</organism>